<feature type="coiled-coil region" evidence="6">
    <location>
        <begin position="9"/>
        <end position="36"/>
    </location>
</feature>
<keyword evidence="8" id="KW-1185">Reference proteome</keyword>
<comment type="subunit">
    <text evidence="5">Interacts with CHMP1A, CHMP1B, VPS4A and VTA1. Interacts with SPAST, STAMBP, and USP8. May interact with VPS37B. May associate with the ESCRT-I complex. Interacts with MITD1, in competition with VSP4. Interacts with SPART (via MIT domain); leading to the recruitment of SPART to midbodies. Interacts with SPAST.</text>
</comment>
<evidence type="ECO:0000256" key="1">
    <source>
        <dbReference type="ARBA" id="ARBA00005536"/>
    </source>
</evidence>
<organism evidence="8 9">
    <name type="scientific">Ditylenchus dipsaci</name>
    <dbReference type="NCBI Taxonomy" id="166011"/>
    <lineage>
        <taxon>Eukaryota</taxon>
        <taxon>Metazoa</taxon>
        <taxon>Ecdysozoa</taxon>
        <taxon>Nematoda</taxon>
        <taxon>Chromadorea</taxon>
        <taxon>Rhabditida</taxon>
        <taxon>Tylenchina</taxon>
        <taxon>Tylenchomorpha</taxon>
        <taxon>Sphaerularioidea</taxon>
        <taxon>Anguinidae</taxon>
        <taxon>Anguininae</taxon>
        <taxon>Ditylenchus</taxon>
    </lineage>
</organism>
<evidence type="ECO:0000256" key="5">
    <source>
        <dbReference type="ARBA" id="ARBA00046920"/>
    </source>
</evidence>
<dbReference type="InterPro" id="IPR005061">
    <property type="entry name" value="Ist1"/>
</dbReference>
<dbReference type="PANTHER" id="PTHR12161:SF5">
    <property type="entry name" value="IST1 HOMOLOG"/>
    <property type="match status" value="1"/>
</dbReference>
<keyword evidence="6" id="KW-0175">Coiled coil</keyword>
<dbReference type="WBParaSite" id="jg23547">
    <property type="protein sequence ID" value="jg23547"/>
    <property type="gene ID" value="jg23547"/>
</dbReference>
<evidence type="ECO:0000313" key="8">
    <source>
        <dbReference type="Proteomes" id="UP000887574"/>
    </source>
</evidence>
<accession>A0A915DV97</accession>
<dbReference type="AlphaFoldDB" id="A0A915DV97"/>
<dbReference type="Gene3D" id="1.20.1260.60">
    <property type="entry name" value="Vacuolar protein sorting-associated protein Ist1"/>
    <property type="match status" value="1"/>
</dbReference>
<feature type="compositionally biased region" description="Low complexity" evidence="7">
    <location>
        <begin position="378"/>
        <end position="387"/>
    </location>
</feature>
<evidence type="ECO:0000256" key="2">
    <source>
        <dbReference type="ARBA" id="ARBA00014513"/>
    </source>
</evidence>
<evidence type="ECO:0000256" key="4">
    <source>
        <dbReference type="ARBA" id="ARBA00046124"/>
    </source>
</evidence>
<dbReference type="InterPro" id="IPR042277">
    <property type="entry name" value="IST1-like"/>
</dbReference>
<evidence type="ECO:0000256" key="6">
    <source>
        <dbReference type="SAM" id="Coils"/>
    </source>
</evidence>
<proteinExistence type="inferred from homology"/>
<comment type="function">
    <text evidence="4">ESCRT-III-like protein involved in cytokinesis, nuclear envelope reassembly and endosomal tubulation. Is required for efficient abscission during cytokinesis. Involved in recruiting VPS4A and/or VPS4B to the midbody of dividing cells. During late anaphase, involved in nuclear envelope reassembly and mitotic spindle disassembly together with the ESCRT-III complex: IST1 acts by mediating the recruitment of SPAST to the nuclear membrane, leading to microtubule severing. Recruited to the reforming nuclear envelope (NE) during anaphase by LEMD2. Regulates early endosomal tubulation together with the ESCRT-III complex by mediating the recruitment of SPAST.</text>
</comment>
<reference evidence="9" key="1">
    <citation type="submission" date="2022-11" db="UniProtKB">
        <authorList>
            <consortium name="WormBaseParasite"/>
        </authorList>
    </citation>
    <scope>IDENTIFICATION</scope>
</reference>
<dbReference type="GO" id="GO:0015031">
    <property type="term" value="P:protein transport"/>
    <property type="evidence" value="ECO:0007669"/>
    <property type="project" value="InterPro"/>
</dbReference>
<feature type="region of interest" description="Disordered" evidence="7">
    <location>
        <begin position="372"/>
        <end position="399"/>
    </location>
</feature>
<protein>
    <recommendedName>
        <fullName evidence="2">IST1 homolog</fullName>
    </recommendedName>
    <alternativeName>
        <fullName evidence="3">Charged multivesicular body protein 8</fullName>
    </alternativeName>
</protein>
<evidence type="ECO:0000256" key="3">
    <source>
        <dbReference type="ARBA" id="ARBA00032374"/>
    </source>
</evidence>
<dbReference type="Pfam" id="PF03398">
    <property type="entry name" value="Ist1"/>
    <property type="match status" value="1"/>
</dbReference>
<sequence>MSVSWGTQYAKLKTNLRLASNRLKLLQKKKTEQAQKARIEIAEFLNTNKEDRAESMFCELLLARFGLIQQMKELDDGIAEAVSSILWVAPRISHEIQEFKIINDQLTQKYGKQFAEAARMNQLPEPSRVAPKLIQKLSVSAPSKILVEKYLVEIARCASIDFTPDPKVMRDDDDEIAMAEKNLINFMNEEQIGWSVPKNDGPGAPSSNQGGGYSMPPGSNHPYFPPSNNTGKNNGPGSGGNSLVQYPPPPQYAAPHLHRQPAALVVSIPVAQCIQHKSKMSFVMFRTSFASYNDVKTGYDVPEQDQFGPPSSNNPYGVHTASVQRPPANDGDDHIYEVPPISDGSIPSWWISLAVTNFYRFSIKFPEPPSDFPMTNASHSRGGHNAHSGGGPGKSDELDFDELAKRFDELKKKL</sequence>
<evidence type="ECO:0000313" key="9">
    <source>
        <dbReference type="WBParaSite" id="jg23547"/>
    </source>
</evidence>
<dbReference type="Proteomes" id="UP000887574">
    <property type="component" value="Unplaced"/>
</dbReference>
<feature type="region of interest" description="Disordered" evidence="7">
    <location>
        <begin position="194"/>
        <end position="255"/>
    </location>
</feature>
<name>A0A915DV97_9BILA</name>
<comment type="similarity">
    <text evidence="1">Belongs to the IST1 family.</text>
</comment>
<dbReference type="PANTHER" id="PTHR12161">
    <property type="entry name" value="IST1 FAMILY MEMBER"/>
    <property type="match status" value="1"/>
</dbReference>
<evidence type="ECO:0000256" key="7">
    <source>
        <dbReference type="SAM" id="MobiDB-lite"/>
    </source>
</evidence>